<dbReference type="NCBIfam" id="TIGR00516">
    <property type="entry name" value="acpS"/>
    <property type="match status" value="1"/>
</dbReference>
<dbReference type="GO" id="GO:0006633">
    <property type="term" value="P:fatty acid biosynthetic process"/>
    <property type="evidence" value="ECO:0007669"/>
    <property type="project" value="UniProtKB-UniRule"/>
</dbReference>
<evidence type="ECO:0000259" key="9">
    <source>
        <dbReference type="Pfam" id="PF01648"/>
    </source>
</evidence>
<keyword evidence="4 8" id="KW-0276">Fatty acid metabolism</keyword>
<keyword evidence="1 8" id="KW-0444">Lipid biosynthesis</keyword>
<evidence type="ECO:0000313" key="12">
    <source>
        <dbReference type="Proteomes" id="UP000215450"/>
    </source>
</evidence>
<dbReference type="HAMAP" id="MF_00101">
    <property type="entry name" value="AcpS"/>
    <property type="match status" value="1"/>
</dbReference>
<keyword evidence="5 8" id="KW-0460">Magnesium</keyword>
<dbReference type="AlphaFoldDB" id="A0A238TAP7"/>
<dbReference type="RefSeq" id="WP_095062576.1">
    <property type="nucleotide sequence ID" value="NZ_CP123447.1"/>
</dbReference>
<keyword evidence="12" id="KW-1185">Reference proteome</keyword>
<dbReference type="InterPro" id="IPR037143">
    <property type="entry name" value="4-PPantetheinyl_Trfase_dom_sf"/>
</dbReference>
<keyword evidence="3 8" id="KW-0479">Metal-binding</keyword>
<evidence type="ECO:0000313" key="11">
    <source>
        <dbReference type="EMBL" id="SNB67596.1"/>
    </source>
</evidence>
<evidence type="ECO:0000256" key="2">
    <source>
        <dbReference type="ARBA" id="ARBA00022679"/>
    </source>
</evidence>
<dbReference type="GO" id="GO:0008897">
    <property type="term" value="F:holo-[acyl-carrier-protein] synthase activity"/>
    <property type="evidence" value="ECO:0007669"/>
    <property type="project" value="UniProtKB-UniRule"/>
</dbReference>
<feature type="domain" description="4'-phosphopantetheinyl transferase" evidence="9">
    <location>
        <begin position="4"/>
        <end position="99"/>
    </location>
</feature>
<feature type="binding site" evidence="8">
    <location>
        <position position="57"/>
    </location>
    <ligand>
        <name>Mg(2+)</name>
        <dbReference type="ChEBI" id="CHEBI:18420"/>
    </ligand>
</feature>
<keyword evidence="6 8" id="KW-0443">Lipid metabolism</keyword>
<name>A0A238TAP7_9NEIS</name>
<evidence type="ECO:0000256" key="6">
    <source>
        <dbReference type="ARBA" id="ARBA00023098"/>
    </source>
</evidence>
<evidence type="ECO:0000256" key="4">
    <source>
        <dbReference type="ARBA" id="ARBA00022832"/>
    </source>
</evidence>
<evidence type="ECO:0000256" key="5">
    <source>
        <dbReference type="ARBA" id="ARBA00022842"/>
    </source>
</evidence>
<dbReference type="InterPro" id="IPR004568">
    <property type="entry name" value="Ppantetheine-prot_Trfase_dom"/>
</dbReference>
<dbReference type="EC" id="2.7.8.7" evidence="8"/>
<evidence type="ECO:0000313" key="10">
    <source>
        <dbReference type="EMBL" id="SMQ12348.1"/>
    </source>
</evidence>
<protein>
    <recommendedName>
        <fullName evidence="8">Holo-[acyl-carrier-protein] synthase</fullName>
        <shortName evidence="8">Holo-ACP synthase</shortName>
        <ecNumber evidence="8">2.7.8.7</ecNumber>
    </recommendedName>
    <alternativeName>
        <fullName evidence="8">4'-phosphopantetheinyl transferase AcpS</fullName>
    </alternativeName>
</protein>
<dbReference type="NCBIfam" id="TIGR00556">
    <property type="entry name" value="pantethn_trn"/>
    <property type="match status" value="1"/>
</dbReference>
<dbReference type="EMBL" id="FXUV02000021">
    <property type="protein sequence ID" value="SNB67596.1"/>
    <property type="molecule type" value="Genomic_DNA"/>
</dbReference>
<dbReference type="EMBL" id="FXUV01000019">
    <property type="protein sequence ID" value="SMQ12348.1"/>
    <property type="molecule type" value="Genomic_DNA"/>
</dbReference>
<comment type="cofactor">
    <cofactor evidence="8">
        <name>Mg(2+)</name>
        <dbReference type="ChEBI" id="CHEBI:18420"/>
    </cofactor>
</comment>
<dbReference type="OrthoDB" id="517356at2"/>
<evidence type="ECO:0000256" key="3">
    <source>
        <dbReference type="ARBA" id="ARBA00022723"/>
    </source>
</evidence>
<dbReference type="Gene3D" id="3.90.470.20">
    <property type="entry name" value="4'-phosphopantetheinyl transferase domain"/>
    <property type="match status" value="1"/>
</dbReference>
<dbReference type="Proteomes" id="UP000215450">
    <property type="component" value="Unassembled WGS sequence"/>
</dbReference>
<comment type="subcellular location">
    <subcellularLocation>
        <location evidence="8">Cytoplasm</location>
    </subcellularLocation>
</comment>
<dbReference type="Pfam" id="PF01648">
    <property type="entry name" value="ACPS"/>
    <property type="match status" value="1"/>
</dbReference>
<reference evidence="11 12" key="2">
    <citation type="submission" date="2017-06" db="EMBL/GenBank/DDBJ databases">
        <authorList>
            <person name="Kim H.J."/>
            <person name="Triplett B.A."/>
        </authorList>
    </citation>
    <scope>NUCLEOTIDE SEQUENCE [LARGE SCALE GENOMIC DNA]</scope>
    <source>
        <strain evidence="11">Kingella_eburonensis</strain>
    </source>
</reference>
<accession>A0A238TAP7</accession>
<evidence type="ECO:0000256" key="8">
    <source>
        <dbReference type="HAMAP-Rule" id="MF_00101"/>
    </source>
</evidence>
<comment type="similarity">
    <text evidence="8">Belongs to the P-Pant transferase superfamily. AcpS family.</text>
</comment>
<keyword evidence="2 8" id="KW-0808">Transferase</keyword>
<dbReference type="GO" id="GO:0005737">
    <property type="term" value="C:cytoplasm"/>
    <property type="evidence" value="ECO:0007669"/>
    <property type="project" value="UniProtKB-SubCell"/>
</dbReference>
<sequence>MIYGIGTDILTIQRIEAMYKKHGEVLPRRLLSHIEQHEFATCPNAANFLAKRFAAKEAFAKAVGTGIREPVSFRNISVGHNDLGKPEFVCETELQNWLAKQGIERVHLSLSDDSNQVVAFAVAERI</sequence>
<keyword evidence="8" id="KW-0963">Cytoplasm</keyword>
<dbReference type="GO" id="GO:0000287">
    <property type="term" value="F:magnesium ion binding"/>
    <property type="evidence" value="ECO:0007669"/>
    <property type="project" value="UniProtKB-UniRule"/>
</dbReference>
<gene>
    <name evidence="8 11" type="primary">acpS</name>
    <name evidence="11" type="ORF">KEBURONENSIS_00231</name>
</gene>
<reference evidence="10" key="1">
    <citation type="submission" date="2017-05" db="EMBL/GenBank/DDBJ databases">
        <authorList>
            <person name="Song R."/>
            <person name="Chenine A.L."/>
            <person name="Ruprecht R.M."/>
        </authorList>
    </citation>
    <scope>NUCLEOTIDE SEQUENCE</scope>
    <source>
        <strain evidence="10">Kingella_eburonensis</strain>
    </source>
</reference>
<dbReference type="STRING" id="1522312.GCA_900177895_00887"/>
<feature type="binding site" evidence="8">
    <location>
        <position position="8"/>
    </location>
    <ligand>
        <name>Mg(2+)</name>
        <dbReference type="ChEBI" id="CHEBI:18420"/>
    </ligand>
</feature>
<dbReference type="SUPFAM" id="SSF56214">
    <property type="entry name" value="4'-phosphopantetheinyl transferase"/>
    <property type="match status" value="1"/>
</dbReference>
<evidence type="ECO:0000256" key="7">
    <source>
        <dbReference type="ARBA" id="ARBA00023160"/>
    </source>
</evidence>
<evidence type="ECO:0000256" key="1">
    <source>
        <dbReference type="ARBA" id="ARBA00022516"/>
    </source>
</evidence>
<comment type="catalytic activity">
    <reaction evidence="8">
        <text>apo-[ACP] + CoA = holo-[ACP] + adenosine 3',5'-bisphosphate + H(+)</text>
        <dbReference type="Rhea" id="RHEA:12068"/>
        <dbReference type="Rhea" id="RHEA-COMP:9685"/>
        <dbReference type="Rhea" id="RHEA-COMP:9690"/>
        <dbReference type="ChEBI" id="CHEBI:15378"/>
        <dbReference type="ChEBI" id="CHEBI:29999"/>
        <dbReference type="ChEBI" id="CHEBI:57287"/>
        <dbReference type="ChEBI" id="CHEBI:58343"/>
        <dbReference type="ChEBI" id="CHEBI:64479"/>
        <dbReference type="EC" id="2.7.8.7"/>
    </reaction>
</comment>
<dbReference type="InterPro" id="IPR002582">
    <property type="entry name" value="ACPS"/>
</dbReference>
<dbReference type="InterPro" id="IPR008278">
    <property type="entry name" value="4-PPantetheinyl_Trfase_dom"/>
</dbReference>
<proteinExistence type="inferred from homology"/>
<organism evidence="11 12">
    <name type="scientific">Kingella negevensis</name>
    <dbReference type="NCBI Taxonomy" id="1522312"/>
    <lineage>
        <taxon>Bacteria</taxon>
        <taxon>Pseudomonadati</taxon>
        <taxon>Pseudomonadota</taxon>
        <taxon>Betaproteobacteria</taxon>
        <taxon>Neisseriales</taxon>
        <taxon>Neisseriaceae</taxon>
        <taxon>Kingella</taxon>
    </lineage>
</organism>
<keyword evidence="7 8" id="KW-0275">Fatty acid biosynthesis</keyword>
<comment type="function">
    <text evidence="8">Transfers the 4'-phosphopantetheine moiety from coenzyme A to a Ser of acyl-carrier-protein.</text>
</comment>